<name>A0A7L5DXH6_9SPHI</name>
<dbReference type="SUPFAM" id="SSF55811">
    <property type="entry name" value="Nudix"/>
    <property type="match status" value="1"/>
</dbReference>
<dbReference type="AlphaFoldDB" id="A0A7L5DXH6"/>
<evidence type="ECO:0000256" key="7">
    <source>
        <dbReference type="ARBA" id="ARBA00032272"/>
    </source>
</evidence>
<feature type="domain" description="Nudix hydrolase" evidence="8">
    <location>
        <begin position="44"/>
        <end position="172"/>
    </location>
</feature>
<organism evidence="9 10">
    <name type="scientific">Mucilaginibacter robiniae</name>
    <dbReference type="NCBI Taxonomy" id="2728022"/>
    <lineage>
        <taxon>Bacteria</taxon>
        <taxon>Pseudomonadati</taxon>
        <taxon>Bacteroidota</taxon>
        <taxon>Sphingobacteriia</taxon>
        <taxon>Sphingobacteriales</taxon>
        <taxon>Sphingobacteriaceae</taxon>
        <taxon>Mucilaginibacter</taxon>
    </lineage>
</organism>
<evidence type="ECO:0000256" key="5">
    <source>
        <dbReference type="ARBA" id="ARBA00022801"/>
    </source>
</evidence>
<evidence type="ECO:0000256" key="4">
    <source>
        <dbReference type="ARBA" id="ARBA00016377"/>
    </source>
</evidence>
<dbReference type="Proteomes" id="UP000503278">
    <property type="component" value="Chromosome"/>
</dbReference>
<evidence type="ECO:0000256" key="2">
    <source>
        <dbReference type="ARBA" id="ARBA00001946"/>
    </source>
</evidence>
<evidence type="ECO:0000259" key="8">
    <source>
        <dbReference type="PROSITE" id="PS51462"/>
    </source>
</evidence>
<evidence type="ECO:0000256" key="6">
    <source>
        <dbReference type="ARBA" id="ARBA00032162"/>
    </source>
</evidence>
<dbReference type="PANTHER" id="PTHR11839:SF18">
    <property type="entry name" value="NUDIX HYDROLASE DOMAIN-CONTAINING PROTEIN"/>
    <property type="match status" value="1"/>
</dbReference>
<dbReference type="PROSITE" id="PS51462">
    <property type="entry name" value="NUDIX"/>
    <property type="match status" value="1"/>
</dbReference>
<keyword evidence="10" id="KW-1185">Reference proteome</keyword>
<dbReference type="RefSeq" id="WP_169606818.1">
    <property type="nucleotide sequence ID" value="NZ_CP051682.1"/>
</dbReference>
<dbReference type="PANTHER" id="PTHR11839">
    <property type="entry name" value="UDP/ADP-SUGAR PYROPHOSPHATASE"/>
    <property type="match status" value="1"/>
</dbReference>
<keyword evidence="5 9" id="KW-0378">Hydrolase</keyword>
<dbReference type="GO" id="GO:0006753">
    <property type="term" value="P:nucleoside phosphate metabolic process"/>
    <property type="evidence" value="ECO:0007669"/>
    <property type="project" value="TreeGrafter"/>
</dbReference>
<dbReference type="GO" id="GO:0016787">
    <property type="term" value="F:hydrolase activity"/>
    <property type="evidence" value="ECO:0007669"/>
    <property type="project" value="UniProtKB-KW"/>
</dbReference>
<dbReference type="GO" id="GO:0005829">
    <property type="term" value="C:cytosol"/>
    <property type="evidence" value="ECO:0007669"/>
    <property type="project" value="TreeGrafter"/>
</dbReference>
<evidence type="ECO:0000256" key="3">
    <source>
        <dbReference type="ARBA" id="ARBA00007275"/>
    </source>
</evidence>
<dbReference type="InterPro" id="IPR015797">
    <property type="entry name" value="NUDIX_hydrolase-like_dom_sf"/>
</dbReference>
<sequence length="185" mass="21112">MQSTENPWQIVSKKTIYDNPWISLIHHEVINPSGNAGIYGKVHYKNWAIGVLPLDDELNTYLVGQYRFVLNQYSWEMPEGGGPLGTDPLDAAKRELLEETGLKAREWTKLHDFHLSNSVGNEFGQIYLARGLEQFEAEPEETEELQVRKVPFSEVYRMVCNSEITDSMTVAAVLRVQLMILEGKI</sequence>
<dbReference type="KEGG" id="mrob:HH214_07970"/>
<accession>A0A7L5DXH6</accession>
<dbReference type="InterPro" id="IPR000086">
    <property type="entry name" value="NUDIX_hydrolase_dom"/>
</dbReference>
<protein>
    <recommendedName>
        <fullName evidence="4">GDP-mannose pyrophosphatase</fullName>
    </recommendedName>
    <alternativeName>
        <fullName evidence="6">GDP-mannose hydrolase</fullName>
    </alternativeName>
    <alternativeName>
        <fullName evidence="7">GDPMK</fullName>
    </alternativeName>
</protein>
<gene>
    <name evidence="9" type="ORF">HH214_07970</name>
</gene>
<evidence type="ECO:0000313" key="9">
    <source>
        <dbReference type="EMBL" id="QJD95812.1"/>
    </source>
</evidence>
<dbReference type="GO" id="GO:0019693">
    <property type="term" value="P:ribose phosphate metabolic process"/>
    <property type="evidence" value="ECO:0007669"/>
    <property type="project" value="TreeGrafter"/>
</dbReference>
<dbReference type="Gene3D" id="3.90.79.10">
    <property type="entry name" value="Nucleoside Triphosphate Pyrophosphohydrolase"/>
    <property type="match status" value="1"/>
</dbReference>
<comment type="cofactor">
    <cofactor evidence="2">
        <name>Mg(2+)</name>
        <dbReference type="ChEBI" id="CHEBI:18420"/>
    </cofactor>
</comment>
<evidence type="ECO:0000313" key="10">
    <source>
        <dbReference type="Proteomes" id="UP000503278"/>
    </source>
</evidence>
<comment type="catalytic activity">
    <reaction evidence="1">
        <text>GDP-alpha-D-mannose + H2O = alpha-D-mannose 1-phosphate + GMP + 2 H(+)</text>
        <dbReference type="Rhea" id="RHEA:27978"/>
        <dbReference type="ChEBI" id="CHEBI:15377"/>
        <dbReference type="ChEBI" id="CHEBI:15378"/>
        <dbReference type="ChEBI" id="CHEBI:57527"/>
        <dbReference type="ChEBI" id="CHEBI:58115"/>
        <dbReference type="ChEBI" id="CHEBI:58409"/>
    </reaction>
</comment>
<evidence type="ECO:0000256" key="1">
    <source>
        <dbReference type="ARBA" id="ARBA00000847"/>
    </source>
</evidence>
<proteinExistence type="inferred from homology"/>
<comment type="similarity">
    <text evidence="3">Belongs to the Nudix hydrolase family. NudK subfamily.</text>
</comment>
<dbReference type="EMBL" id="CP051682">
    <property type="protein sequence ID" value="QJD95812.1"/>
    <property type="molecule type" value="Genomic_DNA"/>
</dbReference>
<dbReference type="CDD" id="cd24161">
    <property type="entry name" value="NUDIX_ADPRase_Ndx2"/>
    <property type="match status" value="1"/>
</dbReference>
<dbReference type="Pfam" id="PF00293">
    <property type="entry name" value="NUDIX"/>
    <property type="match status" value="1"/>
</dbReference>
<reference evidence="9 10" key="1">
    <citation type="submission" date="2020-04" db="EMBL/GenBank/DDBJ databases">
        <title>Genome sequencing of novel species.</title>
        <authorList>
            <person name="Heo J."/>
            <person name="Kim S.-J."/>
            <person name="Kim J.-S."/>
            <person name="Hong S.-B."/>
            <person name="Kwon S.-W."/>
        </authorList>
    </citation>
    <scope>NUCLEOTIDE SEQUENCE [LARGE SCALE GENOMIC DNA]</scope>
    <source>
        <strain evidence="9 10">F39-2</strain>
    </source>
</reference>